<keyword evidence="7" id="KW-0472">Membrane</keyword>
<comment type="subcellular location">
    <subcellularLocation>
        <location evidence="1">Membrane</location>
        <topology evidence="1">Single-pass type I membrane protein</topology>
    </subcellularLocation>
</comment>
<dbReference type="SUPFAM" id="SSF52058">
    <property type="entry name" value="L domain-like"/>
    <property type="match status" value="1"/>
</dbReference>
<keyword evidence="3" id="KW-0812">Transmembrane</keyword>
<keyword evidence="11" id="KW-1185">Reference proteome</keyword>
<dbReference type="Gene3D" id="3.80.10.10">
    <property type="entry name" value="Ribonuclease Inhibitor"/>
    <property type="match status" value="1"/>
</dbReference>
<dbReference type="Proteomes" id="UP000238479">
    <property type="component" value="Chromosome 4"/>
</dbReference>
<evidence type="ECO:0000256" key="8">
    <source>
        <dbReference type="ARBA" id="ARBA00023170"/>
    </source>
</evidence>
<keyword evidence="5" id="KW-0677">Repeat</keyword>
<evidence type="ECO:0000313" key="11">
    <source>
        <dbReference type="Proteomes" id="UP000238479"/>
    </source>
</evidence>
<keyword evidence="4" id="KW-0732">Signal</keyword>
<dbReference type="PANTHER" id="PTHR48063">
    <property type="entry name" value="LRR RECEPTOR-LIKE KINASE"/>
    <property type="match status" value="1"/>
</dbReference>
<dbReference type="STRING" id="74649.A0A2P6R3D1"/>
<dbReference type="InterPro" id="IPR046956">
    <property type="entry name" value="RLP23-like"/>
</dbReference>
<evidence type="ECO:0000256" key="1">
    <source>
        <dbReference type="ARBA" id="ARBA00004479"/>
    </source>
</evidence>
<name>A0A2P6R3D1_ROSCH</name>
<evidence type="ECO:0000256" key="5">
    <source>
        <dbReference type="ARBA" id="ARBA00022737"/>
    </source>
</evidence>
<evidence type="ECO:0000256" key="4">
    <source>
        <dbReference type="ARBA" id="ARBA00022729"/>
    </source>
</evidence>
<evidence type="ECO:0000256" key="7">
    <source>
        <dbReference type="ARBA" id="ARBA00023136"/>
    </source>
</evidence>
<dbReference type="PANTHER" id="PTHR48063:SF90">
    <property type="entry name" value="OS11G0565920 PROTEIN"/>
    <property type="match status" value="1"/>
</dbReference>
<evidence type="ECO:0000256" key="2">
    <source>
        <dbReference type="ARBA" id="ARBA00022614"/>
    </source>
</evidence>
<dbReference type="AlphaFoldDB" id="A0A2P6R3D1"/>
<keyword evidence="8" id="KW-0675">Receptor</keyword>
<keyword evidence="10" id="KW-0808">Transferase</keyword>
<evidence type="ECO:0000256" key="3">
    <source>
        <dbReference type="ARBA" id="ARBA00022692"/>
    </source>
</evidence>
<evidence type="ECO:0000313" key="10">
    <source>
        <dbReference type="EMBL" id="PRQ40928.1"/>
    </source>
</evidence>
<protein>
    <submittedName>
        <fullName evidence="10">Putative non-specific serine/threonine protein kinase</fullName>
        <ecNumber evidence="10">2.7.11.1</ecNumber>
    </submittedName>
</protein>
<organism evidence="10 11">
    <name type="scientific">Rosa chinensis</name>
    <name type="common">China rose</name>
    <dbReference type="NCBI Taxonomy" id="74649"/>
    <lineage>
        <taxon>Eukaryota</taxon>
        <taxon>Viridiplantae</taxon>
        <taxon>Streptophyta</taxon>
        <taxon>Embryophyta</taxon>
        <taxon>Tracheophyta</taxon>
        <taxon>Spermatophyta</taxon>
        <taxon>Magnoliopsida</taxon>
        <taxon>eudicotyledons</taxon>
        <taxon>Gunneridae</taxon>
        <taxon>Pentapetalae</taxon>
        <taxon>rosids</taxon>
        <taxon>fabids</taxon>
        <taxon>Rosales</taxon>
        <taxon>Rosaceae</taxon>
        <taxon>Rosoideae</taxon>
        <taxon>Rosoideae incertae sedis</taxon>
        <taxon>Rosa</taxon>
    </lineage>
</organism>
<dbReference type="Pfam" id="PF00560">
    <property type="entry name" value="LRR_1"/>
    <property type="match status" value="1"/>
</dbReference>
<dbReference type="InterPro" id="IPR025875">
    <property type="entry name" value="Leu-rich_rpt_4"/>
</dbReference>
<dbReference type="Gramene" id="PRQ40928">
    <property type="protein sequence ID" value="PRQ40928"/>
    <property type="gene ID" value="RchiOBHm_Chr4g0441431"/>
</dbReference>
<dbReference type="GO" id="GO:0016020">
    <property type="term" value="C:membrane"/>
    <property type="evidence" value="ECO:0007669"/>
    <property type="project" value="UniProtKB-SubCell"/>
</dbReference>
<evidence type="ECO:0000256" key="9">
    <source>
        <dbReference type="ARBA" id="ARBA00023180"/>
    </source>
</evidence>
<dbReference type="FunFam" id="3.80.10.10:FF:000041">
    <property type="entry name" value="LRR receptor-like serine/threonine-protein kinase ERECTA"/>
    <property type="match status" value="1"/>
</dbReference>
<sequence length="235" mass="25977">MLPSLLELPACEIHHLPQSLPYVNFTSLLVLDLSANNFNSSLPQLLFNVRTLVKIFWTNSLKHWPADVKSVSPRSLNGRIPASISNMENLTSLDLSKNYLSGDIPTDWKGLQSLTTIDFSDNNLSGQIPSSMCSQLPSLHWLRLSNNNLSGELEKPLQHCTYLDALDLGGNKFSGAISTWIGERSFSYLLLGANMFTGNIPQQICSLSYVQVLNLSQNILSGSDPSLDALVIWNK</sequence>
<dbReference type="EC" id="2.7.11.1" evidence="10"/>
<comment type="caution">
    <text evidence="10">The sequence shown here is derived from an EMBL/GenBank/DDBJ whole genome shotgun (WGS) entry which is preliminary data.</text>
</comment>
<accession>A0A2P6R3D1</accession>
<keyword evidence="10" id="KW-0418">Kinase</keyword>
<keyword evidence="10" id="KW-0723">Serine/threonine-protein kinase</keyword>
<keyword evidence="9" id="KW-0325">Glycoprotein</keyword>
<proteinExistence type="predicted"/>
<dbReference type="Pfam" id="PF12799">
    <property type="entry name" value="LRR_4"/>
    <property type="match status" value="1"/>
</dbReference>
<dbReference type="EMBL" id="PDCK01000042">
    <property type="protein sequence ID" value="PRQ40928.1"/>
    <property type="molecule type" value="Genomic_DNA"/>
</dbReference>
<keyword evidence="6" id="KW-1133">Transmembrane helix</keyword>
<evidence type="ECO:0000256" key="6">
    <source>
        <dbReference type="ARBA" id="ARBA00022989"/>
    </source>
</evidence>
<dbReference type="InterPro" id="IPR032675">
    <property type="entry name" value="LRR_dom_sf"/>
</dbReference>
<dbReference type="OMA" id="AWSLMES"/>
<gene>
    <name evidence="10" type="ORF">RchiOBHm_Chr4g0441431</name>
</gene>
<dbReference type="InterPro" id="IPR001611">
    <property type="entry name" value="Leu-rich_rpt"/>
</dbReference>
<dbReference type="GO" id="GO:0004674">
    <property type="term" value="F:protein serine/threonine kinase activity"/>
    <property type="evidence" value="ECO:0007669"/>
    <property type="project" value="UniProtKB-KW"/>
</dbReference>
<keyword evidence="2" id="KW-0433">Leucine-rich repeat</keyword>
<reference evidence="10 11" key="1">
    <citation type="journal article" date="2018" name="Nat. Genet.">
        <title>The Rosa genome provides new insights in the design of modern roses.</title>
        <authorList>
            <person name="Bendahmane M."/>
        </authorList>
    </citation>
    <scope>NUCLEOTIDE SEQUENCE [LARGE SCALE GENOMIC DNA]</scope>
    <source>
        <strain evidence="11">cv. Old Blush</strain>
    </source>
</reference>